<evidence type="ECO:0000313" key="2">
    <source>
        <dbReference type="EMBL" id="PTE14210.1"/>
    </source>
</evidence>
<dbReference type="Gene3D" id="2.170.16.10">
    <property type="entry name" value="Hedgehog/Intein (Hint) domain"/>
    <property type="match status" value="1"/>
</dbReference>
<proteinExistence type="predicted"/>
<dbReference type="Pfam" id="PF13403">
    <property type="entry name" value="Hint_2"/>
    <property type="match status" value="1"/>
</dbReference>
<feature type="domain" description="Hedgehog/Intein (Hint)" evidence="1">
    <location>
        <begin position="69"/>
        <end position="214"/>
    </location>
</feature>
<dbReference type="InterPro" id="IPR028992">
    <property type="entry name" value="Hedgehog/Intein_dom"/>
</dbReference>
<keyword evidence="3" id="KW-1185">Reference proteome</keyword>
<comment type="caution">
    <text evidence="2">The sequence shown here is derived from an EMBL/GenBank/DDBJ whole genome shotgun (WGS) entry which is preliminary data.</text>
</comment>
<organism evidence="2 3">
    <name type="scientific">Fuscovulum blasticum DSM 2131</name>
    <dbReference type="NCBI Taxonomy" id="1188250"/>
    <lineage>
        <taxon>Bacteria</taxon>
        <taxon>Pseudomonadati</taxon>
        <taxon>Pseudomonadota</taxon>
        <taxon>Alphaproteobacteria</taxon>
        <taxon>Rhodobacterales</taxon>
        <taxon>Paracoccaceae</taxon>
        <taxon>Pseudogemmobacter</taxon>
    </lineage>
</organism>
<dbReference type="InterPro" id="IPR036844">
    <property type="entry name" value="Hint_dom_sf"/>
</dbReference>
<dbReference type="AlphaFoldDB" id="A0A2T4J8H3"/>
<sequence length="277" mass="30167">MDNGDLFLRPYYQDVDLWHDALQDWGIDTITIAGVDTTSGEFNTDRTTDGLNAAAGFIPEFVTPIPEAPCFAAGARILTSEGEKAVETLKAGDLVMTRDNGFQAIRWIGCRVLSARQLQAAAYLCPIRIRAHAFGPGMPAEDLLVSPQHRVLVRSQIAERMFGEPEVLVAAKHLLGQPGIELAEAPQGVAYYHFILDGHQIVFSNGLATESLLATPRSINAMGAEARMELMALFSELLEDGMADPARPCVPGRRARHLVERHQKNGRPLLTQGTLAA</sequence>
<accession>A0A2T4J8H3</accession>
<evidence type="ECO:0000313" key="3">
    <source>
        <dbReference type="Proteomes" id="UP000241362"/>
    </source>
</evidence>
<name>A0A2T4J8H3_FUSBL</name>
<protein>
    <submittedName>
        <fullName evidence="2">Hemolysin</fullName>
    </submittedName>
</protein>
<reference evidence="2 3" key="1">
    <citation type="submission" date="2018-03" db="EMBL/GenBank/DDBJ databases">
        <title>Rhodobacter blasticus.</title>
        <authorList>
            <person name="Meyer T.E."/>
            <person name="Miller S."/>
            <person name="Lodha T."/>
            <person name="Gandham S."/>
            <person name="Chintalapati S."/>
            <person name="Chintalapati V.R."/>
        </authorList>
    </citation>
    <scope>NUCLEOTIDE SEQUENCE [LARGE SCALE GENOMIC DNA]</scope>
    <source>
        <strain evidence="2 3">DSM 2131</strain>
    </source>
</reference>
<dbReference type="Proteomes" id="UP000241362">
    <property type="component" value="Unassembled WGS sequence"/>
</dbReference>
<dbReference type="EMBL" id="PZKE01000009">
    <property type="protein sequence ID" value="PTE14210.1"/>
    <property type="molecule type" value="Genomic_DNA"/>
</dbReference>
<gene>
    <name evidence="2" type="ORF">C5F44_11180</name>
</gene>
<dbReference type="SUPFAM" id="SSF51294">
    <property type="entry name" value="Hedgehog/intein (Hint) domain"/>
    <property type="match status" value="1"/>
</dbReference>
<evidence type="ECO:0000259" key="1">
    <source>
        <dbReference type="Pfam" id="PF13403"/>
    </source>
</evidence>